<dbReference type="AlphaFoldDB" id="A0A8E2FAW8"/>
<gene>
    <name evidence="1" type="ORF">AOQ84DRAFT_96550</name>
</gene>
<reference evidence="1 2" key="1">
    <citation type="journal article" date="2016" name="Nat. Commun.">
        <title>Ectomycorrhizal ecology is imprinted in the genome of the dominant symbiotic fungus Cenococcum geophilum.</title>
        <authorList>
            <consortium name="DOE Joint Genome Institute"/>
            <person name="Peter M."/>
            <person name="Kohler A."/>
            <person name="Ohm R.A."/>
            <person name="Kuo A."/>
            <person name="Krutzmann J."/>
            <person name="Morin E."/>
            <person name="Arend M."/>
            <person name="Barry K.W."/>
            <person name="Binder M."/>
            <person name="Choi C."/>
            <person name="Clum A."/>
            <person name="Copeland A."/>
            <person name="Grisel N."/>
            <person name="Haridas S."/>
            <person name="Kipfer T."/>
            <person name="LaButti K."/>
            <person name="Lindquist E."/>
            <person name="Lipzen A."/>
            <person name="Maire R."/>
            <person name="Meier B."/>
            <person name="Mihaltcheva S."/>
            <person name="Molinier V."/>
            <person name="Murat C."/>
            <person name="Poggeler S."/>
            <person name="Quandt C.A."/>
            <person name="Sperisen C."/>
            <person name="Tritt A."/>
            <person name="Tisserant E."/>
            <person name="Crous P.W."/>
            <person name="Henrissat B."/>
            <person name="Nehls U."/>
            <person name="Egli S."/>
            <person name="Spatafora J.W."/>
            <person name="Grigoriev I.V."/>
            <person name="Martin F.M."/>
        </authorList>
    </citation>
    <scope>NUCLEOTIDE SEQUENCE [LARGE SCALE GENOMIC DNA]</scope>
    <source>
        <strain evidence="1 2">CBS 207.34</strain>
    </source>
</reference>
<evidence type="ECO:0000313" key="1">
    <source>
        <dbReference type="EMBL" id="OCL13626.1"/>
    </source>
</evidence>
<keyword evidence="2" id="KW-1185">Reference proteome</keyword>
<name>A0A8E2FAW8_9PEZI</name>
<dbReference type="Proteomes" id="UP000250140">
    <property type="component" value="Unassembled WGS sequence"/>
</dbReference>
<proteinExistence type="predicted"/>
<accession>A0A8E2FAW8</accession>
<evidence type="ECO:0000313" key="2">
    <source>
        <dbReference type="Proteomes" id="UP000250140"/>
    </source>
</evidence>
<organism evidence="1 2">
    <name type="scientific">Glonium stellatum</name>
    <dbReference type="NCBI Taxonomy" id="574774"/>
    <lineage>
        <taxon>Eukaryota</taxon>
        <taxon>Fungi</taxon>
        <taxon>Dikarya</taxon>
        <taxon>Ascomycota</taxon>
        <taxon>Pezizomycotina</taxon>
        <taxon>Dothideomycetes</taxon>
        <taxon>Pleosporomycetidae</taxon>
        <taxon>Gloniales</taxon>
        <taxon>Gloniaceae</taxon>
        <taxon>Glonium</taxon>
    </lineage>
</organism>
<dbReference type="EMBL" id="KV748692">
    <property type="protein sequence ID" value="OCL13626.1"/>
    <property type="molecule type" value="Genomic_DNA"/>
</dbReference>
<protein>
    <submittedName>
        <fullName evidence="1">Uncharacterized protein</fullName>
    </submittedName>
</protein>
<sequence length="74" mass="8464">MTIVKSISKVLVGIITSISTTLSAVSLQMKPTISQPLRSTYYCRYHKHIMYSRESDVWLQLDFFAPKALFTPHS</sequence>